<dbReference type="PANTHER" id="PTHR22916:SF3">
    <property type="entry name" value="UDP-GLCNAC:BETAGAL BETA-1,3-N-ACETYLGLUCOSAMINYLTRANSFERASE-LIKE PROTEIN 1"/>
    <property type="match status" value="1"/>
</dbReference>
<dbReference type="InterPro" id="IPR029044">
    <property type="entry name" value="Nucleotide-diphossugar_trans"/>
</dbReference>
<sequence length="296" mass="34501">MLAIIIPYYKLTFFEATLQSLAAQTCQDFKVYIGDDASVEDPSMLLEGYKGKFDFVYHRFATNLGGVSLTQQWERCIALSGNEEWLMVLGDDDVLGSNVVEAFYEKLEEIKQNGCNVIRFATQIINGEGKSISEVYEHPKLENATDAFWRRINGDTRSSLSEYFFSRVTYSKYGFKDYPLAWHSDDMAWLEFADGQPIFSISNTVLYIRMSSLNISGKEDNLALKKEASYFFYESIAADYLSYFDKKQRIKLLAKIESKFFEQKQKVLFFEIVRYHLKYTTLLDLTKFFRRIYINI</sequence>
<dbReference type="SUPFAM" id="SSF53448">
    <property type="entry name" value="Nucleotide-diphospho-sugar transferases"/>
    <property type="match status" value="1"/>
</dbReference>
<dbReference type="RefSeq" id="WP_024981581.1">
    <property type="nucleotide sequence ID" value="NZ_CBCRUM010000007.1"/>
</dbReference>
<dbReference type="CDD" id="cd00761">
    <property type="entry name" value="Glyco_tranf_GTA_type"/>
    <property type="match status" value="1"/>
</dbReference>
<dbReference type="GO" id="GO:0016758">
    <property type="term" value="F:hexosyltransferase activity"/>
    <property type="evidence" value="ECO:0007669"/>
    <property type="project" value="UniProtKB-ARBA"/>
</dbReference>
<accession>A0A1I4SGG2</accession>
<evidence type="ECO:0000313" key="3">
    <source>
        <dbReference type="Proteomes" id="UP000182961"/>
    </source>
</evidence>
<dbReference type="Proteomes" id="UP000182961">
    <property type="component" value="Unassembled WGS sequence"/>
</dbReference>
<dbReference type="eggNOG" id="COG0463">
    <property type="taxonomic scope" value="Bacteria"/>
</dbReference>
<protein>
    <submittedName>
        <fullName evidence="2">Glycosyltransferase involved in cell wall bisynthesis</fullName>
    </submittedName>
</protein>
<dbReference type="Gene3D" id="3.90.550.10">
    <property type="entry name" value="Spore Coat Polysaccharide Biosynthesis Protein SpsA, Chain A"/>
    <property type="match status" value="1"/>
</dbReference>
<evidence type="ECO:0000259" key="1">
    <source>
        <dbReference type="Pfam" id="PF00535"/>
    </source>
</evidence>
<keyword evidence="3" id="KW-1185">Reference proteome</keyword>
<dbReference type="STRING" id="29536.FLB_02120"/>
<dbReference type="Pfam" id="PF00535">
    <property type="entry name" value="Glycos_transf_2"/>
    <property type="match status" value="1"/>
</dbReference>
<proteinExistence type="predicted"/>
<dbReference type="AlphaFoldDB" id="A0A1I4SGG2"/>
<gene>
    <name evidence="2" type="ORF">SAMN05444143_101816</name>
</gene>
<reference evidence="3" key="1">
    <citation type="submission" date="2016-10" db="EMBL/GenBank/DDBJ databases">
        <authorList>
            <person name="Varghese N."/>
            <person name="Submissions S."/>
        </authorList>
    </citation>
    <scope>NUCLEOTIDE SEQUENCE [LARGE SCALE GENOMIC DNA]</scope>
    <source>
        <strain evidence="3">DSM 4002</strain>
    </source>
</reference>
<dbReference type="PANTHER" id="PTHR22916">
    <property type="entry name" value="GLYCOSYLTRANSFERASE"/>
    <property type="match status" value="1"/>
</dbReference>
<evidence type="ECO:0000313" key="2">
    <source>
        <dbReference type="EMBL" id="SFM63474.1"/>
    </source>
</evidence>
<feature type="domain" description="Glycosyltransferase 2-like" evidence="1">
    <location>
        <begin position="4"/>
        <end position="137"/>
    </location>
</feature>
<organism evidence="2 3">
    <name type="scientific">Flavobacterium succinicans</name>
    <dbReference type="NCBI Taxonomy" id="29536"/>
    <lineage>
        <taxon>Bacteria</taxon>
        <taxon>Pseudomonadati</taxon>
        <taxon>Bacteroidota</taxon>
        <taxon>Flavobacteriia</taxon>
        <taxon>Flavobacteriales</taxon>
        <taxon>Flavobacteriaceae</taxon>
        <taxon>Flavobacterium</taxon>
    </lineage>
</organism>
<dbReference type="InterPro" id="IPR001173">
    <property type="entry name" value="Glyco_trans_2-like"/>
</dbReference>
<dbReference type="EMBL" id="FOUT01000001">
    <property type="protein sequence ID" value="SFM63474.1"/>
    <property type="molecule type" value="Genomic_DNA"/>
</dbReference>
<name>A0A1I4SGG2_9FLAO</name>
<keyword evidence="2" id="KW-0808">Transferase</keyword>